<dbReference type="Proteomes" id="UP001419268">
    <property type="component" value="Unassembled WGS sequence"/>
</dbReference>
<sequence>MAGRRRRRRSDGGGGHSRIARRGGGDDRAGNYAIAHSAGSRHVRHGRTSGAQRARALSGRRHERRARQRADKTASIDSSAQQWTDRRATTRRDATRETPATRRDKTMAASSDSDGGRRAVARF</sequence>
<evidence type="ECO:0000313" key="2">
    <source>
        <dbReference type="EMBL" id="KAK9140416.1"/>
    </source>
</evidence>
<feature type="compositionally biased region" description="Basic residues" evidence="1">
    <location>
        <begin position="58"/>
        <end position="67"/>
    </location>
</feature>
<comment type="caution">
    <text evidence="2">The sequence shown here is derived from an EMBL/GenBank/DDBJ whole genome shotgun (WGS) entry which is preliminary data.</text>
</comment>
<evidence type="ECO:0000256" key="1">
    <source>
        <dbReference type="SAM" id="MobiDB-lite"/>
    </source>
</evidence>
<dbReference type="AlphaFoldDB" id="A0AAP0JUT7"/>
<accession>A0AAP0JUT7</accession>
<keyword evidence="3" id="KW-1185">Reference proteome</keyword>
<feature type="compositionally biased region" description="Basic and acidic residues" evidence="1">
    <location>
        <begin position="84"/>
        <end position="106"/>
    </location>
</feature>
<dbReference type="EMBL" id="JBBNAG010000004">
    <property type="protein sequence ID" value="KAK9140416.1"/>
    <property type="molecule type" value="Genomic_DNA"/>
</dbReference>
<name>A0AAP0JUT7_9MAGN</name>
<evidence type="ECO:0000313" key="3">
    <source>
        <dbReference type="Proteomes" id="UP001419268"/>
    </source>
</evidence>
<organism evidence="2 3">
    <name type="scientific">Stephania cephalantha</name>
    <dbReference type="NCBI Taxonomy" id="152367"/>
    <lineage>
        <taxon>Eukaryota</taxon>
        <taxon>Viridiplantae</taxon>
        <taxon>Streptophyta</taxon>
        <taxon>Embryophyta</taxon>
        <taxon>Tracheophyta</taxon>
        <taxon>Spermatophyta</taxon>
        <taxon>Magnoliopsida</taxon>
        <taxon>Ranunculales</taxon>
        <taxon>Menispermaceae</taxon>
        <taxon>Menispermoideae</taxon>
        <taxon>Cissampelideae</taxon>
        <taxon>Stephania</taxon>
    </lineage>
</organism>
<reference evidence="2 3" key="1">
    <citation type="submission" date="2024-01" db="EMBL/GenBank/DDBJ databases">
        <title>Genome assemblies of Stephania.</title>
        <authorList>
            <person name="Yang L."/>
        </authorList>
    </citation>
    <scope>NUCLEOTIDE SEQUENCE [LARGE SCALE GENOMIC DNA]</scope>
    <source>
        <strain evidence="2">JXDWG</strain>
        <tissue evidence="2">Leaf</tissue>
    </source>
</reference>
<feature type="region of interest" description="Disordered" evidence="1">
    <location>
        <begin position="1"/>
        <end position="123"/>
    </location>
</feature>
<gene>
    <name evidence="2" type="ORF">Scep_010097</name>
</gene>
<protein>
    <submittedName>
        <fullName evidence="2">Uncharacterized protein</fullName>
    </submittedName>
</protein>
<proteinExistence type="predicted"/>